<keyword evidence="2" id="KW-1185">Reference proteome</keyword>
<dbReference type="STRING" id="1921010.MMIC_P0376"/>
<accession>A0A1L8CKK8</accession>
<name>A0A1L8CKK8_9PROT</name>
<gene>
    <name evidence="1" type="ORF">MMIC_P0376</name>
</gene>
<dbReference type="Proteomes" id="UP000231632">
    <property type="component" value="Unassembled WGS sequence"/>
</dbReference>
<evidence type="ECO:0000313" key="1">
    <source>
        <dbReference type="EMBL" id="GAV19442.1"/>
    </source>
</evidence>
<evidence type="ECO:0000313" key="2">
    <source>
        <dbReference type="Proteomes" id="UP000231632"/>
    </source>
</evidence>
<comment type="caution">
    <text evidence="1">The sequence shown here is derived from an EMBL/GenBank/DDBJ whole genome shotgun (WGS) entry which is preliminary data.</text>
</comment>
<dbReference type="InterPro" id="IPR036513">
    <property type="entry name" value="STAS_dom_sf"/>
</dbReference>
<evidence type="ECO:0008006" key="3">
    <source>
        <dbReference type="Google" id="ProtNLM"/>
    </source>
</evidence>
<dbReference type="SUPFAM" id="SSF52091">
    <property type="entry name" value="SpoIIaa-like"/>
    <property type="match status" value="1"/>
</dbReference>
<organism evidence="1 2">
    <name type="scientific">Mariprofundus micogutta</name>
    <dbReference type="NCBI Taxonomy" id="1921010"/>
    <lineage>
        <taxon>Bacteria</taxon>
        <taxon>Pseudomonadati</taxon>
        <taxon>Pseudomonadota</taxon>
        <taxon>Candidatius Mariprofundia</taxon>
        <taxon>Mariprofundales</taxon>
        <taxon>Mariprofundaceae</taxon>
        <taxon>Mariprofundus</taxon>
    </lineage>
</organism>
<protein>
    <recommendedName>
        <fullName evidence="3">SpoIIAA-like</fullName>
    </recommendedName>
</protein>
<sequence length="120" mass="14051">MSSHYDDDLNIIFASSIGEVSLDDLMSYYSMISSYDLKEGYRVFVDYSDISLKLAERDIPKMAEARNELVLSPDRTKIAVYCNKDLVFGLARMYQMLLDQEHYDLRVFRDKDEARKWLGI</sequence>
<proteinExistence type="predicted"/>
<dbReference type="EMBL" id="BDFD01000002">
    <property type="protein sequence ID" value="GAV19442.1"/>
    <property type="molecule type" value="Genomic_DNA"/>
</dbReference>
<reference evidence="1 2" key="1">
    <citation type="journal article" date="2017" name="Arch. Microbiol.">
        <title>Mariprofundus micogutta sp. nov., a novel iron-oxidizing zetaproteobacterium isolated from a deep-sea hydrothermal field at the Bayonnaise knoll of the Izu-Ogasawara arc, and a description of Mariprofundales ord. nov. and Zetaproteobacteria classis nov.</title>
        <authorList>
            <person name="Makita H."/>
            <person name="Tanaka E."/>
            <person name="Mitsunobu S."/>
            <person name="Miyazaki M."/>
            <person name="Nunoura T."/>
            <person name="Uematsu K."/>
            <person name="Takaki Y."/>
            <person name="Nishi S."/>
            <person name="Shimamura S."/>
            <person name="Takai K."/>
        </authorList>
    </citation>
    <scope>NUCLEOTIDE SEQUENCE [LARGE SCALE GENOMIC DNA]</scope>
    <source>
        <strain evidence="1 2">ET2</strain>
    </source>
</reference>
<dbReference type="AlphaFoldDB" id="A0A1L8CKK8"/>